<dbReference type="Proteomes" id="UP000027361">
    <property type="component" value="Unassembled WGS sequence"/>
</dbReference>
<sequence length="173" mass="18619">MDGRPFAIVQRSPNLNIGPFCKRGAPLTDAKVRAHDVPPFEGLVSKVCMRRFPVILDTVVTVAASLSHTRALSLRGAERSSCRYIRPCRMSQSPCGNSLLSISRSSPQVCGQQPWQVDTLVFPARVCLCPRCGPGVGRPSFGEALSVCLWPSRILLGHNLSGGHFSVMGGAFA</sequence>
<gene>
    <name evidence="1" type="ORF">K437DRAFT_185926</name>
</gene>
<accession>A0A066WIY7</accession>
<dbReference type="EMBL" id="JMSN01000009">
    <property type="protein sequence ID" value="KDN52513.1"/>
    <property type="molecule type" value="Genomic_DNA"/>
</dbReference>
<dbReference type="GeneID" id="25261935"/>
<reference evidence="1 2" key="1">
    <citation type="submission" date="2014-05" db="EMBL/GenBank/DDBJ databases">
        <title>Draft genome sequence of a rare smut relative, Tilletiaria anomala UBC 951.</title>
        <authorList>
            <consortium name="DOE Joint Genome Institute"/>
            <person name="Toome M."/>
            <person name="Kuo A."/>
            <person name="Henrissat B."/>
            <person name="Lipzen A."/>
            <person name="Tritt A."/>
            <person name="Yoshinaga Y."/>
            <person name="Zane M."/>
            <person name="Barry K."/>
            <person name="Grigoriev I.V."/>
            <person name="Spatafora J.W."/>
            <person name="Aimea M.C."/>
        </authorList>
    </citation>
    <scope>NUCLEOTIDE SEQUENCE [LARGE SCALE GENOMIC DNA]</scope>
    <source>
        <strain evidence="1 2">UBC 951</strain>
    </source>
</reference>
<protein>
    <submittedName>
        <fullName evidence="1">Uncharacterized protein</fullName>
    </submittedName>
</protein>
<name>A0A066WIY7_TILAU</name>
<dbReference type="AlphaFoldDB" id="A0A066WIY7"/>
<proteinExistence type="predicted"/>
<evidence type="ECO:0000313" key="2">
    <source>
        <dbReference type="Proteomes" id="UP000027361"/>
    </source>
</evidence>
<comment type="caution">
    <text evidence="1">The sequence shown here is derived from an EMBL/GenBank/DDBJ whole genome shotgun (WGS) entry which is preliminary data.</text>
</comment>
<keyword evidence="2" id="KW-1185">Reference proteome</keyword>
<evidence type="ECO:0000313" key="1">
    <source>
        <dbReference type="EMBL" id="KDN52513.1"/>
    </source>
</evidence>
<dbReference type="RefSeq" id="XP_013245352.1">
    <property type="nucleotide sequence ID" value="XM_013389898.1"/>
</dbReference>
<organism evidence="1 2">
    <name type="scientific">Tilletiaria anomala (strain ATCC 24038 / CBS 436.72 / UBC 951)</name>
    <dbReference type="NCBI Taxonomy" id="1037660"/>
    <lineage>
        <taxon>Eukaryota</taxon>
        <taxon>Fungi</taxon>
        <taxon>Dikarya</taxon>
        <taxon>Basidiomycota</taxon>
        <taxon>Ustilaginomycotina</taxon>
        <taxon>Exobasidiomycetes</taxon>
        <taxon>Georgefischeriales</taxon>
        <taxon>Tilletiariaceae</taxon>
        <taxon>Tilletiaria</taxon>
    </lineage>
</organism>
<dbReference type="InParanoid" id="A0A066WIY7"/>
<dbReference type="HOGENOM" id="CLU_1548688_0_0_1"/>